<dbReference type="Proteomes" id="UP000291981">
    <property type="component" value="Unassembled WGS sequence"/>
</dbReference>
<dbReference type="Pfam" id="PF14539">
    <property type="entry name" value="DUF4442"/>
    <property type="match status" value="1"/>
</dbReference>
<dbReference type="Gene3D" id="3.10.129.10">
    <property type="entry name" value="Hotdog Thioesterase"/>
    <property type="match status" value="1"/>
</dbReference>
<dbReference type="SUPFAM" id="SSF54637">
    <property type="entry name" value="Thioesterase/thiol ester dehydrase-isomerase"/>
    <property type="match status" value="1"/>
</dbReference>
<proteinExistence type="predicted"/>
<dbReference type="AlphaFoldDB" id="A0A4Q8QCQ4"/>
<organism evidence="1 2">
    <name type="scientific">Flagellimonas allohymeniacidonis</name>
    <dbReference type="NCBI Taxonomy" id="2517819"/>
    <lineage>
        <taxon>Bacteria</taxon>
        <taxon>Pseudomonadati</taxon>
        <taxon>Bacteroidota</taxon>
        <taxon>Flavobacteriia</taxon>
        <taxon>Flavobacteriales</taxon>
        <taxon>Flavobacteriaceae</taxon>
        <taxon>Flagellimonas</taxon>
    </lineage>
</organism>
<gene>
    <name evidence="1" type="ORF">EW142_09305</name>
</gene>
<dbReference type="InterPro" id="IPR029069">
    <property type="entry name" value="HotDog_dom_sf"/>
</dbReference>
<accession>A0A4Q8QCQ4</accession>
<name>A0A4Q8QCQ4_9FLAO</name>
<dbReference type="OrthoDB" id="9814774at2"/>
<sequence length="181" mass="21193">MSFYQKLAEVGSKYGAKHLLFKYGFNLSPMYRRSTARVTTVSKDLLKVAVKLPISYKNRNYVNSIYGGSMFAAVDPFPMVQLMNLLGDDYVVWDKSAEIFFKRPAREHLYAYFTYTLEELENIKTRIVQQKELDIVKSTLLTNKDQSIIYCEVRKTMYVADKSHYRQKRALRKDKPIENTV</sequence>
<comment type="caution">
    <text evidence="1">The sequence shown here is derived from an EMBL/GenBank/DDBJ whole genome shotgun (WGS) entry which is preliminary data.</text>
</comment>
<evidence type="ECO:0000313" key="2">
    <source>
        <dbReference type="Proteomes" id="UP000291981"/>
    </source>
</evidence>
<dbReference type="RefSeq" id="WP_130613109.1">
    <property type="nucleotide sequence ID" value="NZ_SGIU01000002.1"/>
</dbReference>
<evidence type="ECO:0000313" key="1">
    <source>
        <dbReference type="EMBL" id="TAI46888.1"/>
    </source>
</evidence>
<dbReference type="EMBL" id="SGIU01000002">
    <property type="protein sequence ID" value="TAI46888.1"/>
    <property type="molecule type" value="Genomic_DNA"/>
</dbReference>
<reference evidence="1 2" key="1">
    <citation type="submission" date="2019-02" db="EMBL/GenBank/DDBJ databases">
        <title>Draft genome sequence of Muricauda sp. 176CP4-71.</title>
        <authorList>
            <person name="Park J.-S."/>
        </authorList>
    </citation>
    <scope>NUCLEOTIDE SEQUENCE [LARGE SCALE GENOMIC DNA]</scope>
    <source>
        <strain evidence="1 2">176CP4-71</strain>
    </source>
</reference>
<keyword evidence="2" id="KW-1185">Reference proteome</keyword>
<dbReference type="InterPro" id="IPR027961">
    <property type="entry name" value="DUF4442"/>
</dbReference>
<protein>
    <submittedName>
        <fullName evidence="1">DUF4442 domain-containing protein</fullName>
    </submittedName>
</protein>